<comment type="caution">
    <text evidence="2">The sequence shown here is derived from an EMBL/GenBank/DDBJ whole genome shotgun (WGS) entry which is preliminary data.</text>
</comment>
<accession>A0AAV4Y0U6</accession>
<evidence type="ECO:0000256" key="1">
    <source>
        <dbReference type="SAM" id="MobiDB-lite"/>
    </source>
</evidence>
<name>A0AAV4Y0U6_CAEEX</name>
<sequence length="216" mass="24498">MYKTSSHPFADDCASKIRHIHRIVTKTLTNVLNFLEEGLNLTKNCCQYRKQQSLQLSDATWICYGDGRTNCNKTGKDITEATNHADPGSSPLLPVEAARKLPESFRSPTSPGTKRRAPSSEREVSIKRQRIEPPSAPTHAAFAAPVMRHARHVCTCYETCCSKEIFILSEHIFNCIFPPQNLSTDHFGAKKLYKFPRTEPVKLRYVETPRTNKKIH</sequence>
<proteinExistence type="predicted"/>
<feature type="compositionally biased region" description="Basic and acidic residues" evidence="1">
    <location>
        <begin position="118"/>
        <end position="131"/>
    </location>
</feature>
<dbReference type="AlphaFoldDB" id="A0AAV4Y0U6"/>
<evidence type="ECO:0000313" key="3">
    <source>
        <dbReference type="Proteomes" id="UP001054945"/>
    </source>
</evidence>
<dbReference type="EMBL" id="BPLR01001233">
    <property type="protein sequence ID" value="GIZ00977.1"/>
    <property type="molecule type" value="Genomic_DNA"/>
</dbReference>
<organism evidence="2 3">
    <name type="scientific">Caerostris extrusa</name>
    <name type="common">Bark spider</name>
    <name type="synonym">Caerostris bankana</name>
    <dbReference type="NCBI Taxonomy" id="172846"/>
    <lineage>
        <taxon>Eukaryota</taxon>
        <taxon>Metazoa</taxon>
        <taxon>Ecdysozoa</taxon>
        <taxon>Arthropoda</taxon>
        <taxon>Chelicerata</taxon>
        <taxon>Arachnida</taxon>
        <taxon>Araneae</taxon>
        <taxon>Araneomorphae</taxon>
        <taxon>Entelegynae</taxon>
        <taxon>Araneoidea</taxon>
        <taxon>Araneidae</taxon>
        <taxon>Caerostris</taxon>
    </lineage>
</organism>
<evidence type="ECO:0000313" key="2">
    <source>
        <dbReference type="EMBL" id="GIZ00977.1"/>
    </source>
</evidence>
<gene>
    <name evidence="2" type="ORF">CEXT_794591</name>
</gene>
<dbReference type="Proteomes" id="UP001054945">
    <property type="component" value="Unassembled WGS sequence"/>
</dbReference>
<reference evidence="2 3" key="1">
    <citation type="submission" date="2021-06" db="EMBL/GenBank/DDBJ databases">
        <title>Caerostris extrusa draft genome.</title>
        <authorList>
            <person name="Kono N."/>
            <person name="Arakawa K."/>
        </authorList>
    </citation>
    <scope>NUCLEOTIDE SEQUENCE [LARGE SCALE GENOMIC DNA]</scope>
</reference>
<feature type="region of interest" description="Disordered" evidence="1">
    <location>
        <begin position="101"/>
        <end position="138"/>
    </location>
</feature>
<protein>
    <submittedName>
        <fullName evidence="2">Uncharacterized protein</fullName>
    </submittedName>
</protein>
<keyword evidence="3" id="KW-1185">Reference proteome</keyword>